<name>A0A2K9MJM1_9RHOB</name>
<keyword evidence="9" id="KW-0614">Plasmid</keyword>
<comment type="subcellular location">
    <subcellularLocation>
        <location evidence="1 8">Cell membrane</location>
        <topology evidence="1 8">Multi-pass membrane protein</topology>
    </subcellularLocation>
</comment>
<evidence type="ECO:0000256" key="5">
    <source>
        <dbReference type="ARBA" id="ARBA00022692"/>
    </source>
</evidence>
<evidence type="ECO:0000256" key="1">
    <source>
        <dbReference type="ARBA" id="ARBA00004651"/>
    </source>
</evidence>
<dbReference type="PANTHER" id="PTHR30269:SF37">
    <property type="entry name" value="MEMBRANE TRANSPORTER PROTEIN"/>
    <property type="match status" value="1"/>
</dbReference>
<evidence type="ECO:0000256" key="2">
    <source>
        <dbReference type="ARBA" id="ARBA00009142"/>
    </source>
</evidence>
<dbReference type="EMBL" id="CP025584">
    <property type="protein sequence ID" value="AUM75818.1"/>
    <property type="molecule type" value="Genomic_DNA"/>
</dbReference>
<keyword evidence="7 8" id="KW-0472">Membrane</keyword>
<dbReference type="AlphaFoldDB" id="A0A2K9MJM1"/>
<geneLocation type="plasmid" evidence="10">
    <name>pcba4604-01</name>
</geneLocation>
<feature type="transmembrane region" description="Helical" evidence="8">
    <location>
        <begin position="100"/>
        <end position="117"/>
    </location>
</feature>
<dbReference type="RefSeq" id="WP_101501155.1">
    <property type="nucleotide sequence ID" value="NZ_CP025584.1"/>
</dbReference>
<protein>
    <recommendedName>
        <fullName evidence="8">Probable membrane transporter protein</fullName>
    </recommendedName>
</protein>
<dbReference type="OrthoDB" id="8421744at2"/>
<keyword evidence="3" id="KW-0813">Transport</keyword>
<dbReference type="InterPro" id="IPR002781">
    <property type="entry name" value="TM_pro_TauE-like"/>
</dbReference>
<keyword evidence="10" id="KW-1185">Reference proteome</keyword>
<keyword evidence="6 8" id="KW-1133">Transmembrane helix</keyword>
<comment type="similarity">
    <text evidence="2 8">Belongs to the 4-toluene sulfonate uptake permease (TSUP) (TC 2.A.102) family.</text>
</comment>
<evidence type="ECO:0000256" key="7">
    <source>
        <dbReference type="ARBA" id="ARBA00023136"/>
    </source>
</evidence>
<keyword evidence="4 8" id="KW-1003">Cell membrane</keyword>
<dbReference type="GO" id="GO:0005886">
    <property type="term" value="C:plasma membrane"/>
    <property type="evidence" value="ECO:0007669"/>
    <property type="project" value="UniProtKB-SubCell"/>
</dbReference>
<dbReference type="InterPro" id="IPR052017">
    <property type="entry name" value="TSUP"/>
</dbReference>
<organism evidence="9 10">
    <name type="scientific">Paracoccus jeotgali</name>
    <dbReference type="NCBI Taxonomy" id="2065379"/>
    <lineage>
        <taxon>Bacteria</taxon>
        <taxon>Pseudomonadati</taxon>
        <taxon>Pseudomonadota</taxon>
        <taxon>Alphaproteobacteria</taxon>
        <taxon>Rhodobacterales</taxon>
        <taxon>Paracoccaceae</taxon>
        <taxon>Paracoccus</taxon>
    </lineage>
</organism>
<feature type="transmembrane region" description="Helical" evidence="8">
    <location>
        <begin position="7"/>
        <end position="36"/>
    </location>
</feature>
<feature type="transmembrane region" description="Helical" evidence="8">
    <location>
        <begin position="197"/>
        <end position="219"/>
    </location>
</feature>
<dbReference type="KEGG" id="paru:CYR75_15480"/>
<proteinExistence type="inferred from homology"/>
<evidence type="ECO:0000313" key="9">
    <source>
        <dbReference type="EMBL" id="AUM75818.1"/>
    </source>
</evidence>
<keyword evidence="5 8" id="KW-0812">Transmembrane</keyword>
<evidence type="ECO:0000313" key="10">
    <source>
        <dbReference type="Proteomes" id="UP000234882"/>
    </source>
</evidence>
<feature type="transmembrane region" description="Helical" evidence="8">
    <location>
        <begin position="129"/>
        <end position="149"/>
    </location>
</feature>
<dbReference type="Proteomes" id="UP000234882">
    <property type="component" value="Plasmid pCBA4604-01"/>
</dbReference>
<evidence type="ECO:0000256" key="4">
    <source>
        <dbReference type="ARBA" id="ARBA00022475"/>
    </source>
</evidence>
<feature type="transmembrane region" description="Helical" evidence="8">
    <location>
        <begin position="75"/>
        <end position="94"/>
    </location>
</feature>
<feature type="transmembrane region" description="Helical" evidence="8">
    <location>
        <begin position="42"/>
        <end position="63"/>
    </location>
</feature>
<gene>
    <name evidence="9" type="ORF">CYR75_15480</name>
</gene>
<evidence type="ECO:0000256" key="6">
    <source>
        <dbReference type="ARBA" id="ARBA00022989"/>
    </source>
</evidence>
<sequence>MELGILVYLIVGTVAGGLINGLAGFGTALFSLGFLLSVLPPVQAIAIVVVHSVISGLRGLWIVRETIRENRRRLARFLIPAIVGIPFGIMLLNIVEADALKITIGFFLILYGGFFSLRRSLPNITHPTPGIDAAVGFISGVLGGAASLSGALPTMWCSMRPWTKEETRAVLQPFNGAVLSLTAIMLAVKGAYTFQTLVFIALTLPVGIICAEIGIVVFQRLSDEVFRRLIIGLSFASGLILLVRQLLS</sequence>
<reference evidence="9 10" key="1">
    <citation type="submission" date="2017-12" db="EMBL/GenBank/DDBJ databases">
        <title>Genomic analysis of Paracoccus sp. CBA4604.</title>
        <authorList>
            <person name="Roh S.W."/>
            <person name="Kim J.Y."/>
            <person name="Kim J.S."/>
        </authorList>
    </citation>
    <scope>NUCLEOTIDE SEQUENCE [LARGE SCALE GENOMIC DNA]</scope>
    <source>
        <strain evidence="9 10">CBA4604</strain>
        <plasmid evidence="10">pcba4604-01</plasmid>
    </source>
</reference>
<dbReference type="Pfam" id="PF01925">
    <property type="entry name" value="TauE"/>
    <property type="match status" value="1"/>
</dbReference>
<dbReference type="PANTHER" id="PTHR30269">
    <property type="entry name" value="TRANSMEMBRANE PROTEIN YFCA"/>
    <property type="match status" value="1"/>
</dbReference>
<evidence type="ECO:0000256" key="3">
    <source>
        <dbReference type="ARBA" id="ARBA00022448"/>
    </source>
</evidence>
<feature type="transmembrane region" description="Helical" evidence="8">
    <location>
        <begin position="225"/>
        <end position="243"/>
    </location>
</feature>
<evidence type="ECO:0000256" key="8">
    <source>
        <dbReference type="RuleBase" id="RU363041"/>
    </source>
</evidence>
<accession>A0A2K9MJM1</accession>